<dbReference type="PATRIC" id="fig|305.106.peg.164"/>
<dbReference type="InterPro" id="IPR010994">
    <property type="entry name" value="RuvA_2-like"/>
</dbReference>
<evidence type="ECO:0000256" key="1">
    <source>
        <dbReference type="SAM" id="SignalP"/>
    </source>
</evidence>
<evidence type="ECO:0000313" key="2">
    <source>
        <dbReference type="EMBL" id="CUV11658.1"/>
    </source>
</evidence>
<feature type="chain" id="PRO_5013466686" description="Competence protein ComE" evidence="1">
    <location>
        <begin position="22"/>
        <end position="105"/>
    </location>
</feature>
<protein>
    <recommendedName>
        <fullName evidence="3">Competence protein ComE</fullName>
    </recommendedName>
</protein>
<evidence type="ECO:0008006" key="3">
    <source>
        <dbReference type="Google" id="ProtNLM"/>
    </source>
</evidence>
<dbReference type="InterPro" id="IPR051675">
    <property type="entry name" value="Endo/Exo/Phosphatase_dom_1"/>
</dbReference>
<proteinExistence type="predicted"/>
<dbReference type="GO" id="GO:0015627">
    <property type="term" value="C:type II protein secretion system complex"/>
    <property type="evidence" value="ECO:0007669"/>
    <property type="project" value="TreeGrafter"/>
</dbReference>
<dbReference type="PANTHER" id="PTHR21180">
    <property type="entry name" value="ENDONUCLEASE/EXONUCLEASE/PHOSPHATASE FAMILY DOMAIN-CONTAINING PROTEIN 1"/>
    <property type="match status" value="1"/>
</dbReference>
<feature type="signal peptide" evidence="1">
    <location>
        <begin position="1"/>
        <end position="21"/>
    </location>
</feature>
<dbReference type="AlphaFoldDB" id="A0A0S4TNK0"/>
<gene>
    <name evidence="2" type="ORF">RUN39_v1_200002</name>
</gene>
<dbReference type="Pfam" id="PF12836">
    <property type="entry name" value="HHH_3"/>
    <property type="match status" value="1"/>
</dbReference>
<dbReference type="Gene3D" id="1.10.150.320">
    <property type="entry name" value="Photosystem II 12 kDa extrinsic protein"/>
    <property type="match status" value="1"/>
</dbReference>
<keyword evidence="1" id="KW-0732">Signal</keyword>
<accession>A0A0S4TNK0</accession>
<dbReference type="EMBL" id="LN899819">
    <property type="protein sequence ID" value="CUV11658.1"/>
    <property type="molecule type" value="Genomic_DNA"/>
</dbReference>
<name>A0A0S4TNK0_RALSL</name>
<organism evidence="2">
    <name type="scientific">Ralstonia solanacearum</name>
    <name type="common">Pseudomonas solanacearum</name>
    <dbReference type="NCBI Taxonomy" id="305"/>
    <lineage>
        <taxon>Bacteria</taxon>
        <taxon>Pseudomonadati</taxon>
        <taxon>Pseudomonadota</taxon>
        <taxon>Betaproteobacteria</taxon>
        <taxon>Burkholderiales</taxon>
        <taxon>Burkholderiaceae</taxon>
        <taxon>Ralstonia</taxon>
        <taxon>Ralstonia solanacearum species complex</taxon>
    </lineage>
</organism>
<reference evidence="2" key="1">
    <citation type="submission" date="2015-10" db="EMBL/GenBank/DDBJ databases">
        <authorList>
            <person name="Gilbert D.G."/>
        </authorList>
    </citation>
    <scope>NUCLEOTIDE SEQUENCE</scope>
    <source>
        <strain evidence="2">Phyl III-seqv23</strain>
    </source>
</reference>
<dbReference type="SUPFAM" id="SSF47781">
    <property type="entry name" value="RuvA domain 2-like"/>
    <property type="match status" value="1"/>
</dbReference>
<dbReference type="PANTHER" id="PTHR21180:SF32">
    <property type="entry name" value="ENDONUCLEASE_EXONUCLEASE_PHOSPHATASE FAMILY DOMAIN-CONTAINING PROTEIN 1"/>
    <property type="match status" value="1"/>
</dbReference>
<dbReference type="GO" id="GO:0015628">
    <property type="term" value="P:protein secretion by the type II secretion system"/>
    <property type="evidence" value="ECO:0007669"/>
    <property type="project" value="TreeGrafter"/>
</dbReference>
<sequence>MLKKLLAAALMCLSALSASWAAVDVNTADQSALETLSGVGPKRSKAIVEERAKNGPYKDAADFMARVPGIGEKSLAKLQNEGLAFGKGGAAPARARKDARDAKKK</sequence>